<evidence type="ECO:0000313" key="2">
    <source>
        <dbReference type="Proteomes" id="UP001500280"/>
    </source>
</evidence>
<dbReference type="PANTHER" id="PTHR42830:SF1">
    <property type="entry name" value="OSMOTICALLY INDUCIBLE FAMILY PROTEIN"/>
    <property type="match status" value="1"/>
</dbReference>
<name>A0ABP4SS79_9ACTN</name>
<dbReference type="NCBIfam" id="TIGR03562">
    <property type="entry name" value="osmo_induc_OsmC"/>
    <property type="match status" value="1"/>
</dbReference>
<dbReference type="InterPro" id="IPR036102">
    <property type="entry name" value="OsmC/Ohrsf"/>
</dbReference>
<dbReference type="SUPFAM" id="SSF82784">
    <property type="entry name" value="OsmC-like"/>
    <property type="match status" value="1"/>
</dbReference>
<dbReference type="EMBL" id="BAAANF010000007">
    <property type="protein sequence ID" value="GAA1677422.1"/>
    <property type="molecule type" value="Genomic_DNA"/>
</dbReference>
<dbReference type="InterPro" id="IPR019904">
    <property type="entry name" value="Peroxiredoxin_OsmC"/>
</dbReference>
<organism evidence="1 2">
    <name type="scientific">Kribbella yunnanensis</name>
    <dbReference type="NCBI Taxonomy" id="190194"/>
    <lineage>
        <taxon>Bacteria</taxon>
        <taxon>Bacillati</taxon>
        <taxon>Actinomycetota</taxon>
        <taxon>Actinomycetes</taxon>
        <taxon>Propionibacteriales</taxon>
        <taxon>Kribbellaceae</taxon>
        <taxon>Kribbella</taxon>
    </lineage>
</organism>
<accession>A0ABP4SS79</accession>
<reference evidence="2" key="1">
    <citation type="journal article" date="2019" name="Int. J. Syst. Evol. Microbiol.">
        <title>The Global Catalogue of Microorganisms (GCM) 10K type strain sequencing project: providing services to taxonomists for standard genome sequencing and annotation.</title>
        <authorList>
            <consortium name="The Broad Institute Genomics Platform"/>
            <consortium name="The Broad Institute Genome Sequencing Center for Infectious Disease"/>
            <person name="Wu L."/>
            <person name="Ma J."/>
        </authorList>
    </citation>
    <scope>NUCLEOTIDE SEQUENCE [LARGE SCALE GENOMIC DNA]</scope>
    <source>
        <strain evidence="2">JCM 14307</strain>
    </source>
</reference>
<protein>
    <submittedName>
        <fullName evidence="1">OsmC family protein</fullName>
    </submittedName>
</protein>
<dbReference type="InterPro" id="IPR003718">
    <property type="entry name" value="OsmC/Ohr_fam"/>
</dbReference>
<dbReference type="RefSeq" id="WP_344148847.1">
    <property type="nucleotide sequence ID" value="NZ_BAAANF010000007.1"/>
</dbReference>
<sequence length="142" mass="14490">MATTRTAKTHWEGSLLEGAGQVALESSGVGTFDVSWASRANDANGKTSPEELIAAAHSACFSMALSHALSQGGNAPESLDTSADVTFQPGEGITGIVLSVNGKVPGLTADEFAEFAEDAKKNCPVSQALTGTTITLDVTFTA</sequence>
<proteinExistence type="predicted"/>
<gene>
    <name evidence="1" type="ORF">GCM10009745_20990</name>
</gene>
<evidence type="ECO:0000313" key="1">
    <source>
        <dbReference type="EMBL" id="GAA1677422.1"/>
    </source>
</evidence>
<dbReference type="InterPro" id="IPR052707">
    <property type="entry name" value="OsmC_Ohr_Peroxiredoxin"/>
</dbReference>
<dbReference type="Pfam" id="PF02566">
    <property type="entry name" value="OsmC"/>
    <property type="match status" value="1"/>
</dbReference>
<dbReference type="Proteomes" id="UP001500280">
    <property type="component" value="Unassembled WGS sequence"/>
</dbReference>
<dbReference type="InterPro" id="IPR015946">
    <property type="entry name" value="KH_dom-like_a/b"/>
</dbReference>
<keyword evidence="2" id="KW-1185">Reference proteome</keyword>
<comment type="caution">
    <text evidence="1">The sequence shown here is derived from an EMBL/GenBank/DDBJ whole genome shotgun (WGS) entry which is preliminary data.</text>
</comment>
<dbReference type="PANTHER" id="PTHR42830">
    <property type="entry name" value="OSMOTICALLY INDUCIBLE FAMILY PROTEIN"/>
    <property type="match status" value="1"/>
</dbReference>
<dbReference type="Gene3D" id="3.30.300.20">
    <property type="match status" value="1"/>
</dbReference>